<sequence length="365" mass="39395">MPALEEKIAVLHQGAPAPAVGGVKKPLKPGGYQDSGADIAFALQATGLPIATPSSNPDPAVDAGWSFPDTSEGIRAALDAGATSLWANTTLYSTHPLIQLREELASRSISFVGQDPRDVERFEDKAFCNDWLVKQPGLQECFPKAWRLATSNGVSTELKGIPLPAVVKPIRGEVRSHGVSVVKTLEDFEARLGEFASEGEEFVLVESFCSGEEITVTVMPPGDYELVGKKTSHWALPIVTRFGHADGVAPYNGVVAVTANSRAITQAEFDGDKNYQVVAEQCELVGKLCGSFAPIRIDARRVSETDKRFLLFDVNMKPNATGPGRPGRDQQASLTLIAANQLGWDYPSLLRNILRAAKPFKALRR</sequence>
<dbReference type="GO" id="GO:0008716">
    <property type="term" value="F:D-alanine-D-alanine ligase activity"/>
    <property type="evidence" value="ECO:0007669"/>
    <property type="project" value="InterPro"/>
</dbReference>
<proteinExistence type="inferred from homology"/>
<protein>
    <recommendedName>
        <fullName evidence="4">ATP-grasp domain-containing protein</fullName>
    </recommendedName>
</protein>
<dbReference type="EMBL" id="MCGR01000022">
    <property type="protein sequence ID" value="ORY81809.1"/>
    <property type="molecule type" value="Genomic_DNA"/>
</dbReference>
<dbReference type="GO" id="GO:0046872">
    <property type="term" value="F:metal ion binding"/>
    <property type="evidence" value="ECO:0007669"/>
    <property type="project" value="InterPro"/>
</dbReference>
<gene>
    <name evidence="5" type="ORF">BCR35DRAFT_341228</name>
</gene>
<dbReference type="InterPro" id="IPR011761">
    <property type="entry name" value="ATP-grasp"/>
</dbReference>
<dbReference type="InterPro" id="IPR013815">
    <property type="entry name" value="ATP_grasp_subdomain_1"/>
</dbReference>
<dbReference type="SUPFAM" id="SSF56059">
    <property type="entry name" value="Glutathione synthetase ATP-binding domain-like"/>
    <property type="match status" value="1"/>
</dbReference>
<evidence type="ECO:0000259" key="4">
    <source>
        <dbReference type="PROSITE" id="PS50975"/>
    </source>
</evidence>
<keyword evidence="3" id="KW-0067">ATP-binding</keyword>
<evidence type="ECO:0000256" key="2">
    <source>
        <dbReference type="ARBA" id="ARBA00022598"/>
    </source>
</evidence>
<dbReference type="Gene3D" id="3.30.1490.20">
    <property type="entry name" value="ATP-grasp fold, A domain"/>
    <property type="match status" value="1"/>
</dbReference>
<evidence type="ECO:0000256" key="3">
    <source>
        <dbReference type="PROSITE-ProRule" id="PRU00409"/>
    </source>
</evidence>
<dbReference type="PANTHER" id="PTHR23132">
    <property type="entry name" value="D-ALANINE--D-ALANINE LIGASE"/>
    <property type="match status" value="1"/>
</dbReference>
<evidence type="ECO:0000313" key="6">
    <source>
        <dbReference type="Proteomes" id="UP000193467"/>
    </source>
</evidence>
<dbReference type="GO" id="GO:0005524">
    <property type="term" value="F:ATP binding"/>
    <property type="evidence" value="ECO:0007669"/>
    <property type="project" value="UniProtKB-UniRule"/>
</dbReference>
<feature type="domain" description="ATP-grasp" evidence="4">
    <location>
        <begin position="130"/>
        <end position="355"/>
    </location>
</feature>
<dbReference type="OrthoDB" id="422362at2759"/>
<dbReference type="PANTHER" id="PTHR23132:SF23">
    <property type="entry name" value="D-ALANINE--D-ALANINE LIGASE B"/>
    <property type="match status" value="1"/>
</dbReference>
<dbReference type="Pfam" id="PF07478">
    <property type="entry name" value="Dala_Dala_lig_C"/>
    <property type="match status" value="1"/>
</dbReference>
<dbReference type="PROSITE" id="PS50975">
    <property type="entry name" value="ATP_GRASP"/>
    <property type="match status" value="1"/>
</dbReference>
<keyword evidence="6" id="KW-1185">Reference proteome</keyword>
<dbReference type="InterPro" id="IPR011095">
    <property type="entry name" value="Dala_Dala_lig_C"/>
</dbReference>
<keyword evidence="3" id="KW-0547">Nucleotide-binding</keyword>
<evidence type="ECO:0000256" key="1">
    <source>
        <dbReference type="ARBA" id="ARBA00010871"/>
    </source>
</evidence>
<dbReference type="InParanoid" id="A0A1Y2FD11"/>
<dbReference type="Gene3D" id="3.30.470.20">
    <property type="entry name" value="ATP-grasp fold, B domain"/>
    <property type="match status" value="1"/>
</dbReference>
<dbReference type="AlphaFoldDB" id="A0A1Y2FD11"/>
<organism evidence="5 6">
    <name type="scientific">Leucosporidium creatinivorum</name>
    <dbReference type="NCBI Taxonomy" id="106004"/>
    <lineage>
        <taxon>Eukaryota</taxon>
        <taxon>Fungi</taxon>
        <taxon>Dikarya</taxon>
        <taxon>Basidiomycota</taxon>
        <taxon>Pucciniomycotina</taxon>
        <taxon>Microbotryomycetes</taxon>
        <taxon>Leucosporidiales</taxon>
        <taxon>Leucosporidium</taxon>
    </lineage>
</organism>
<reference evidence="5 6" key="1">
    <citation type="submission" date="2016-07" db="EMBL/GenBank/DDBJ databases">
        <title>Pervasive Adenine N6-methylation of Active Genes in Fungi.</title>
        <authorList>
            <consortium name="DOE Joint Genome Institute"/>
            <person name="Mondo S.J."/>
            <person name="Dannebaum R.O."/>
            <person name="Kuo R.C."/>
            <person name="Labutti K."/>
            <person name="Haridas S."/>
            <person name="Kuo A."/>
            <person name="Salamov A."/>
            <person name="Ahrendt S.R."/>
            <person name="Lipzen A."/>
            <person name="Sullivan W."/>
            <person name="Andreopoulos W.B."/>
            <person name="Clum A."/>
            <person name="Lindquist E."/>
            <person name="Daum C."/>
            <person name="Ramamoorthy G.K."/>
            <person name="Gryganskyi A."/>
            <person name="Culley D."/>
            <person name="Magnuson J.K."/>
            <person name="James T.Y."/>
            <person name="O'Malley M.A."/>
            <person name="Stajich J.E."/>
            <person name="Spatafora J.W."/>
            <person name="Visel A."/>
            <person name="Grigoriev I.V."/>
        </authorList>
    </citation>
    <scope>NUCLEOTIDE SEQUENCE [LARGE SCALE GENOMIC DNA]</scope>
    <source>
        <strain evidence="5 6">62-1032</strain>
    </source>
</reference>
<evidence type="ECO:0000313" key="5">
    <source>
        <dbReference type="EMBL" id="ORY81809.1"/>
    </source>
</evidence>
<dbReference type="Proteomes" id="UP000193467">
    <property type="component" value="Unassembled WGS sequence"/>
</dbReference>
<keyword evidence="2" id="KW-0436">Ligase</keyword>
<comment type="similarity">
    <text evidence="1">Belongs to the D-alanine--D-alanine ligase family.</text>
</comment>
<dbReference type="STRING" id="106004.A0A1Y2FD11"/>
<comment type="caution">
    <text evidence="5">The sequence shown here is derived from an EMBL/GenBank/DDBJ whole genome shotgun (WGS) entry which is preliminary data.</text>
</comment>
<accession>A0A1Y2FD11</accession>
<name>A0A1Y2FD11_9BASI</name>